<evidence type="ECO:0000313" key="7">
    <source>
        <dbReference type="EMBL" id="MBB2504716.1"/>
    </source>
</evidence>
<comment type="subcellular location">
    <subcellularLocation>
        <location evidence="1">Cell membrane</location>
        <topology evidence="1">Multi-pass membrane protein</topology>
    </subcellularLocation>
</comment>
<feature type="transmembrane region" description="Helical" evidence="5">
    <location>
        <begin position="343"/>
        <end position="364"/>
    </location>
</feature>
<gene>
    <name evidence="7" type="ORF">H5411_36940</name>
</gene>
<name>A0A8E1W616_9PSEU</name>
<feature type="transmembrane region" description="Helical" evidence="5">
    <location>
        <begin position="249"/>
        <end position="280"/>
    </location>
</feature>
<dbReference type="EMBL" id="JACJHR010000079">
    <property type="protein sequence ID" value="MBB2504716.1"/>
    <property type="molecule type" value="Genomic_DNA"/>
</dbReference>
<dbReference type="InterPro" id="IPR036259">
    <property type="entry name" value="MFS_trans_sf"/>
</dbReference>
<protein>
    <submittedName>
        <fullName evidence="7">MFS transporter</fullName>
    </submittedName>
</protein>
<feature type="transmembrane region" description="Helical" evidence="5">
    <location>
        <begin position="318"/>
        <end position="337"/>
    </location>
</feature>
<keyword evidence="4 5" id="KW-0472">Membrane</keyword>
<feature type="transmembrane region" description="Helical" evidence="5">
    <location>
        <begin position="219"/>
        <end position="237"/>
    </location>
</feature>
<feature type="domain" description="Major facilitator superfamily (MFS) profile" evidence="6">
    <location>
        <begin position="9"/>
        <end position="427"/>
    </location>
</feature>
<evidence type="ECO:0000256" key="2">
    <source>
        <dbReference type="ARBA" id="ARBA00022692"/>
    </source>
</evidence>
<dbReference type="InterPro" id="IPR011701">
    <property type="entry name" value="MFS"/>
</dbReference>
<feature type="transmembrane region" description="Helical" evidence="5">
    <location>
        <begin position="195"/>
        <end position="213"/>
    </location>
</feature>
<dbReference type="RefSeq" id="WP_183126471.1">
    <property type="nucleotide sequence ID" value="NZ_JACJHR010000079.1"/>
</dbReference>
<dbReference type="Gene3D" id="1.20.1720.10">
    <property type="entry name" value="Multidrug resistance protein D"/>
    <property type="match status" value="1"/>
</dbReference>
<feature type="transmembrane region" description="Helical" evidence="5">
    <location>
        <begin position="46"/>
        <end position="66"/>
    </location>
</feature>
<evidence type="ECO:0000256" key="3">
    <source>
        <dbReference type="ARBA" id="ARBA00022989"/>
    </source>
</evidence>
<feature type="transmembrane region" description="Helical" evidence="5">
    <location>
        <begin position="376"/>
        <end position="397"/>
    </location>
</feature>
<dbReference type="Proteomes" id="UP000550260">
    <property type="component" value="Unassembled WGS sequence"/>
</dbReference>
<dbReference type="SUPFAM" id="SSF103473">
    <property type="entry name" value="MFS general substrate transporter"/>
    <property type="match status" value="1"/>
</dbReference>
<feature type="transmembrane region" description="Helical" evidence="5">
    <location>
        <begin position="78"/>
        <end position="102"/>
    </location>
</feature>
<dbReference type="Pfam" id="PF07690">
    <property type="entry name" value="MFS_1"/>
    <property type="match status" value="1"/>
</dbReference>
<dbReference type="Gene3D" id="1.20.1250.20">
    <property type="entry name" value="MFS general substrate transporter like domains"/>
    <property type="match status" value="1"/>
</dbReference>
<feature type="transmembrane region" description="Helical" evidence="5">
    <location>
        <begin position="161"/>
        <end position="183"/>
    </location>
</feature>
<evidence type="ECO:0000259" key="6">
    <source>
        <dbReference type="PROSITE" id="PS50850"/>
    </source>
</evidence>
<keyword evidence="2 5" id="KW-0812">Transmembrane</keyword>
<dbReference type="PRINTS" id="PR01036">
    <property type="entry name" value="TCRTETB"/>
</dbReference>
<dbReference type="PROSITE" id="PS50850">
    <property type="entry name" value="MFS"/>
    <property type="match status" value="1"/>
</dbReference>
<feature type="transmembrane region" description="Helical" evidence="5">
    <location>
        <begin position="292"/>
        <end position="311"/>
    </location>
</feature>
<dbReference type="CDD" id="cd17321">
    <property type="entry name" value="MFS_MMR_MDR_like"/>
    <property type="match status" value="1"/>
</dbReference>
<evidence type="ECO:0000256" key="4">
    <source>
        <dbReference type="ARBA" id="ARBA00023136"/>
    </source>
</evidence>
<accession>A0A8E1W616</accession>
<dbReference type="GO" id="GO:0022857">
    <property type="term" value="F:transmembrane transporter activity"/>
    <property type="evidence" value="ECO:0007669"/>
    <property type="project" value="InterPro"/>
</dbReference>
<feature type="transmembrane region" description="Helical" evidence="5">
    <location>
        <begin position="403"/>
        <end position="423"/>
    </location>
</feature>
<proteinExistence type="predicted"/>
<feature type="transmembrane region" description="Helical" evidence="5">
    <location>
        <begin position="108"/>
        <end position="125"/>
    </location>
</feature>
<dbReference type="AlphaFoldDB" id="A0A8E1W616"/>
<evidence type="ECO:0000256" key="5">
    <source>
        <dbReference type="SAM" id="Phobius"/>
    </source>
</evidence>
<dbReference type="GO" id="GO:0005886">
    <property type="term" value="C:plasma membrane"/>
    <property type="evidence" value="ECO:0007669"/>
    <property type="project" value="UniProtKB-SubCell"/>
</dbReference>
<dbReference type="InterPro" id="IPR020846">
    <property type="entry name" value="MFS_dom"/>
</dbReference>
<evidence type="ECO:0000313" key="8">
    <source>
        <dbReference type="Proteomes" id="UP000550260"/>
    </source>
</evidence>
<evidence type="ECO:0000256" key="1">
    <source>
        <dbReference type="ARBA" id="ARBA00004651"/>
    </source>
</evidence>
<comment type="caution">
    <text evidence="7">The sequence shown here is derived from an EMBL/GenBank/DDBJ whole genome shotgun (WGS) entry which is preliminary data.</text>
</comment>
<organism evidence="7 8">
    <name type="scientific">Amycolatopsis echigonensis</name>
    <dbReference type="NCBI Taxonomy" id="2576905"/>
    <lineage>
        <taxon>Bacteria</taxon>
        <taxon>Bacillati</taxon>
        <taxon>Actinomycetota</taxon>
        <taxon>Actinomycetes</taxon>
        <taxon>Pseudonocardiales</taxon>
        <taxon>Pseudonocardiaceae</taxon>
        <taxon>Amycolatopsis</taxon>
    </lineage>
</organism>
<dbReference type="PANTHER" id="PTHR42718:SF39">
    <property type="entry name" value="ACTINORHODIN TRANSPORTER-RELATED"/>
    <property type="match status" value="1"/>
</dbReference>
<reference evidence="7 8" key="1">
    <citation type="submission" date="2020-08" db="EMBL/GenBank/DDBJ databases">
        <title>Amycolatopsis echigonensis JCM 21831.</title>
        <authorList>
            <person name="Tedsree N."/>
            <person name="Kuncharoen N."/>
            <person name="Likhitwitayawuid K."/>
            <person name="Tanasupawat S."/>
        </authorList>
    </citation>
    <scope>NUCLEOTIDE SEQUENCE [LARGE SCALE GENOMIC DNA]</scope>
    <source>
        <strain evidence="7 8">JCM 21831</strain>
    </source>
</reference>
<sequence>MNDSRRWAALAVLLVAEAMNLLDTTIVQVAAPAVHAELGGAASTISFYTAGYTLPFALLLITGGRLGDIIGRRRTFQVGVAGFVLTSGLCAAAAAPGFLLVFRALQGASAALVIPQTIGLIRVLFDGAARARALGMIGPVMGLAAVAGPVLGGLLTDAWSWRSVFLVNVPLGLAVLAASGLLAEDRSASRPRLDLLGTGLVVLGAGLVVYPLLTQWNGYLVAAGVAVLVVFALQQRFRGGLIERSLFRGLAFPAGLATSVLFFAVMTGLTQVVVLFLHLTQHADARTAGLSLLPWSCGLAVSSFAAGRWLVPRFGTRILFAGVAFLAVGIVGLAVGWPVLVALAVAGTGTGLFTVPFFTAALALVRPSETGSAAGLLNAVQQLGGTIGVAVLTMVFLATDVTIACWTAVALTLAAGLTAIGLIRGTRAGTPSELSRAGV</sequence>
<feature type="transmembrane region" description="Helical" evidence="5">
    <location>
        <begin position="137"/>
        <end position="155"/>
    </location>
</feature>
<keyword evidence="3 5" id="KW-1133">Transmembrane helix</keyword>
<dbReference type="PANTHER" id="PTHR42718">
    <property type="entry name" value="MAJOR FACILITATOR SUPERFAMILY MULTIDRUG TRANSPORTER MFSC"/>
    <property type="match status" value="1"/>
</dbReference>